<dbReference type="CDD" id="cd00161">
    <property type="entry name" value="beta-trefoil_Ricin-like"/>
    <property type="match status" value="1"/>
</dbReference>
<evidence type="ECO:0000313" key="2">
    <source>
        <dbReference type="Proteomes" id="UP000823629"/>
    </source>
</evidence>
<reference evidence="1" key="2">
    <citation type="journal article" date="2021" name="PeerJ">
        <title>Extensive microbial diversity within the chicken gut microbiome revealed by metagenomics and culture.</title>
        <authorList>
            <person name="Gilroy R."/>
            <person name="Ravi A."/>
            <person name="Getino M."/>
            <person name="Pursley I."/>
            <person name="Horton D.L."/>
            <person name="Alikhan N.F."/>
            <person name="Baker D."/>
            <person name="Gharbi K."/>
            <person name="Hall N."/>
            <person name="Watson M."/>
            <person name="Adriaenssens E.M."/>
            <person name="Foster-Nyarko E."/>
            <person name="Jarju S."/>
            <person name="Secka A."/>
            <person name="Antonio M."/>
            <person name="Oren A."/>
            <person name="Chaudhuri R.R."/>
            <person name="La Ragione R."/>
            <person name="Hildebrand F."/>
            <person name="Pallen M.J."/>
        </authorList>
    </citation>
    <scope>NUCLEOTIDE SEQUENCE</scope>
    <source>
        <strain evidence="1">1748</strain>
    </source>
</reference>
<dbReference type="Proteomes" id="UP000823629">
    <property type="component" value="Unassembled WGS sequence"/>
</dbReference>
<dbReference type="AlphaFoldDB" id="A0A9D9GLU4"/>
<evidence type="ECO:0000313" key="1">
    <source>
        <dbReference type="EMBL" id="MBO8414337.1"/>
    </source>
</evidence>
<sequence>MKITKSLCLLVLGLSLFIPEKNVSYSRLSKVGYKNKISYVESNFAEISNYLICFVENKSSNNLLDIPQSKYEEGVSPIIYTPSYWGNQRFVFCKENEDYFTIRPLYNMKLALYCDSAYSQASNGLSYHKIKLKTTDDSNDYINSKFKIEIVTDGVRIKAFDGNYVTVIPTQNGTVIGTYDKAVSDSIITFNSESQWRLSQTDSVLPYEQYSFEYTPYSSQSFNFRAPVTGEYRIYTDTSATLDIYSTNNTLSNISSRSLDTEQYIDVSLQNDIDYIIKLRNNLNIKRLGSLYILPKKTAFLYGLCDYGQSNSDRIASKYAAKNIFENYGIYATVFENRAKEYVLEKMFDTESLLNSDYVIYGSHGSPGSVMTYDGLIQDSSISFRDLPNMDNVELACWFACDSATSFFDGISTSSMVEQSVINGAKCSIGFDNSVLTDYNNKFSKNIAKAVVENPLASPMEIAHIAYKQTNSEDLLGHIFSSGACKMYYRDNDDQIQTIFLKQIDRNSRYYIDLTNNQVITEKENLFNKKFRFKYKHVFTNLLVDSQAAISTEKISLIKHISDLENLEKKSNQIIFVHFDKVGNVKIIKATLLDNGYEVDIRNCKTGEVITYDEFQVLSNDFIEM</sequence>
<accession>A0A9D9GLU4</accession>
<dbReference type="Gene3D" id="2.80.10.50">
    <property type="match status" value="1"/>
</dbReference>
<gene>
    <name evidence="1" type="ORF">IAC78_02535</name>
</gene>
<comment type="caution">
    <text evidence="1">The sequence shown here is derived from an EMBL/GenBank/DDBJ whole genome shotgun (WGS) entry which is preliminary data.</text>
</comment>
<dbReference type="EMBL" id="JADING010000070">
    <property type="protein sequence ID" value="MBO8414337.1"/>
    <property type="molecule type" value="Genomic_DNA"/>
</dbReference>
<organism evidence="1 2">
    <name type="scientific">Candidatus Scatoplasma merdavium</name>
    <dbReference type="NCBI Taxonomy" id="2840932"/>
    <lineage>
        <taxon>Bacteria</taxon>
        <taxon>Bacillati</taxon>
        <taxon>Bacillota</taxon>
        <taxon>Bacilli</taxon>
        <taxon>Bacillales</taxon>
        <taxon>Candidatus Scatoplasma</taxon>
    </lineage>
</organism>
<reference evidence="1" key="1">
    <citation type="submission" date="2020-10" db="EMBL/GenBank/DDBJ databases">
        <authorList>
            <person name="Gilroy R."/>
        </authorList>
    </citation>
    <scope>NUCLEOTIDE SEQUENCE</scope>
    <source>
        <strain evidence="1">1748</strain>
    </source>
</reference>
<protein>
    <submittedName>
        <fullName evidence="1">Uncharacterized protein</fullName>
    </submittedName>
</protein>
<name>A0A9D9GLU4_9BACL</name>
<proteinExistence type="predicted"/>